<dbReference type="HOGENOM" id="CLU_063619_2_0_6"/>
<organism evidence="2 3">
    <name type="scientific">Reinekea blandensis MED297</name>
    <dbReference type="NCBI Taxonomy" id="314283"/>
    <lineage>
        <taxon>Bacteria</taxon>
        <taxon>Pseudomonadati</taxon>
        <taxon>Pseudomonadota</taxon>
        <taxon>Gammaproteobacteria</taxon>
        <taxon>Oceanospirillales</taxon>
        <taxon>Saccharospirillaceae</taxon>
        <taxon>Reinekea</taxon>
    </lineage>
</organism>
<evidence type="ECO:0000256" key="1">
    <source>
        <dbReference type="SAM" id="SignalP"/>
    </source>
</evidence>
<evidence type="ECO:0000313" key="3">
    <source>
        <dbReference type="Proteomes" id="UP000005953"/>
    </source>
</evidence>
<keyword evidence="1" id="KW-0732">Signal</keyword>
<evidence type="ECO:0000313" key="2">
    <source>
        <dbReference type="EMBL" id="EAR09059.1"/>
    </source>
</evidence>
<feature type="signal peptide" evidence="1">
    <location>
        <begin position="1"/>
        <end position="20"/>
    </location>
</feature>
<accession>A4BFG4</accession>
<name>A4BFG4_9GAMM</name>
<keyword evidence="3" id="KW-1185">Reference proteome</keyword>
<proteinExistence type="predicted"/>
<sequence>MLRTICVLLITLIGSALSFAQSELSDYRAEIRAVRHGAIDIKSEGYISFNHTDQNSWQLKVRLNDGPLKLSETTHGEITDDGLYRPLDFERRLKILFYREDINWRFDWAKQTVSGQVKKDSHSHPLRELIHDPNSFQIPMRQGLKAGETEFNFRFMRYSRPDDLAFEVVGEELLTLAGGRVHTLIIRQTDPLRRDEKKLIWVAKDHNFIPVRFSTYDDGKLKDELVVEKLWVDGKEVRFNP</sequence>
<dbReference type="InterPro" id="IPR021457">
    <property type="entry name" value="DUF3108"/>
</dbReference>
<dbReference type="Pfam" id="PF11306">
    <property type="entry name" value="DUF3108"/>
    <property type="match status" value="1"/>
</dbReference>
<comment type="caution">
    <text evidence="2">The sequence shown here is derived from an EMBL/GenBank/DDBJ whole genome shotgun (WGS) entry which is preliminary data.</text>
</comment>
<dbReference type="RefSeq" id="WP_008043753.1">
    <property type="nucleotide sequence ID" value="NZ_CH724150.1"/>
</dbReference>
<dbReference type="EMBL" id="AAOE01000013">
    <property type="protein sequence ID" value="EAR09059.1"/>
    <property type="molecule type" value="Genomic_DNA"/>
</dbReference>
<gene>
    <name evidence="2" type="ORF">MED297_16993</name>
</gene>
<dbReference type="OrthoDB" id="6007799at2"/>
<evidence type="ECO:0008006" key="4">
    <source>
        <dbReference type="Google" id="ProtNLM"/>
    </source>
</evidence>
<reference evidence="2 3" key="1">
    <citation type="submission" date="2006-02" db="EMBL/GenBank/DDBJ databases">
        <authorList>
            <person name="Pinhassi J."/>
            <person name="Pedros-Alio C."/>
            <person name="Ferriera S."/>
            <person name="Johnson J."/>
            <person name="Kravitz S."/>
            <person name="Halpern A."/>
            <person name="Remington K."/>
            <person name="Beeson K."/>
            <person name="Tran B."/>
            <person name="Rogers Y.-H."/>
            <person name="Friedman R."/>
            <person name="Venter J.C."/>
        </authorList>
    </citation>
    <scope>NUCLEOTIDE SEQUENCE [LARGE SCALE GENOMIC DNA]</scope>
    <source>
        <strain evidence="2 3">MED297</strain>
    </source>
</reference>
<protein>
    <recommendedName>
        <fullName evidence="4">DUF3108 domain-containing protein</fullName>
    </recommendedName>
</protein>
<dbReference type="AlphaFoldDB" id="A4BFG4"/>
<dbReference type="Proteomes" id="UP000005953">
    <property type="component" value="Unassembled WGS sequence"/>
</dbReference>
<feature type="chain" id="PRO_5002666653" description="DUF3108 domain-containing protein" evidence="1">
    <location>
        <begin position="21"/>
        <end position="241"/>
    </location>
</feature>
<dbReference type="STRING" id="314283.MED297_16993"/>